<evidence type="ECO:0008006" key="3">
    <source>
        <dbReference type="Google" id="ProtNLM"/>
    </source>
</evidence>
<dbReference type="SUPFAM" id="SSF53681">
    <property type="entry name" value="Aspartate/glutamate racemase"/>
    <property type="match status" value="1"/>
</dbReference>
<dbReference type="Gene3D" id="3.40.50.1860">
    <property type="match status" value="1"/>
</dbReference>
<dbReference type="RefSeq" id="WP_066244970.1">
    <property type="nucleotide sequence ID" value="NZ_LSGP01000025.1"/>
</dbReference>
<dbReference type="OrthoDB" id="9803739at2"/>
<dbReference type="STRING" id="1794912.AXX12_14195"/>
<dbReference type="AlphaFoldDB" id="A0A154BMV1"/>
<accession>A0A154BMV1</accession>
<reference evidence="1 2" key="1">
    <citation type="submission" date="2016-02" db="EMBL/GenBank/DDBJ databases">
        <title>Anaerosporomusa subterraneum gen. nov., sp. nov., a spore-forming obligate anaerobe isolated from saprolite.</title>
        <authorList>
            <person name="Choi J.K."/>
            <person name="Shah M."/>
            <person name="Yee N."/>
        </authorList>
    </citation>
    <scope>NUCLEOTIDE SEQUENCE [LARGE SCALE GENOMIC DNA]</scope>
    <source>
        <strain evidence="1 2">RU4</strain>
    </source>
</reference>
<dbReference type="InterPro" id="IPR001920">
    <property type="entry name" value="Asp/Glu_race"/>
</dbReference>
<dbReference type="GO" id="GO:0016855">
    <property type="term" value="F:racemase and epimerase activity, acting on amino acids and derivatives"/>
    <property type="evidence" value="ECO:0007669"/>
    <property type="project" value="InterPro"/>
</dbReference>
<name>A0A154BMV1_ANASB</name>
<dbReference type="Proteomes" id="UP000076268">
    <property type="component" value="Unassembled WGS sequence"/>
</dbReference>
<comment type="caution">
    <text evidence="1">The sequence shown here is derived from an EMBL/GenBank/DDBJ whole genome shotgun (WGS) entry which is preliminary data.</text>
</comment>
<organism evidence="1 2">
    <name type="scientific">Anaerosporomusa subterranea</name>
    <dbReference type="NCBI Taxonomy" id="1794912"/>
    <lineage>
        <taxon>Bacteria</taxon>
        <taxon>Bacillati</taxon>
        <taxon>Bacillota</taxon>
        <taxon>Negativicutes</taxon>
        <taxon>Acetonemataceae</taxon>
        <taxon>Anaerosporomusa</taxon>
    </lineage>
</organism>
<keyword evidence="2" id="KW-1185">Reference proteome</keyword>
<proteinExistence type="predicted"/>
<gene>
    <name evidence="1" type="ORF">AXX12_14195</name>
</gene>
<evidence type="ECO:0000313" key="1">
    <source>
        <dbReference type="EMBL" id="KYZ75304.1"/>
    </source>
</evidence>
<dbReference type="EMBL" id="LSGP01000025">
    <property type="protein sequence ID" value="KYZ75304.1"/>
    <property type="molecule type" value="Genomic_DNA"/>
</dbReference>
<evidence type="ECO:0000313" key="2">
    <source>
        <dbReference type="Proteomes" id="UP000076268"/>
    </source>
</evidence>
<protein>
    <recommendedName>
        <fullName evidence="3">Aspartate racemase</fullName>
    </recommendedName>
</protein>
<sequence length="70" mass="7739">MKKVGLVGGIGPASTLDYYKGIIDGYRVRTAGDNYPQMIIDSLNLAEMYSYVSNKQWDENNAADCKSNTI</sequence>